<dbReference type="SUPFAM" id="SSF48239">
    <property type="entry name" value="Terpenoid cyclases/Protein prenyltransferases"/>
    <property type="match status" value="1"/>
</dbReference>
<dbReference type="Gene3D" id="1.50.10.20">
    <property type="match status" value="1"/>
</dbReference>
<accession>A0ABR4AI91</accession>
<sequence length="350" mass="39339">MEVPKEADSSENLHDKSRPGKLLIDLTRDCLVSAVQYSNHTQRDDGHWCGELRANATISAEYVFLYQALELDLTNSRDPLCQWLLSQQQVDGSWSIAPDYPGDVSTTVEVYLALKILNISTNDPAMGRARAFILGAGGVSKIRVFTRVYLALFGLFSWDDVPELPAELIFMPSWSPINIYKFSSWARSTIVPLLILHHHRPVFPLPNGTSASNDYLDELWCGPKKNVPYAKSLYALSQTDGIALLFAVIDKILSYLNGLRSFFPRNRARRLCVEWILEHQDKSGDWAGIFPPMHFGLLALVLEGHKIEDDCVQRGLSAIERFAWQDGGGKKNPILCVPGVGFCADEHWYQ</sequence>
<dbReference type="InterPro" id="IPR008930">
    <property type="entry name" value="Terpenoid_cyclase/PrenylTrfase"/>
</dbReference>
<dbReference type="Proteomes" id="UP001590951">
    <property type="component" value="Unassembled WGS sequence"/>
</dbReference>
<dbReference type="Pfam" id="PF13249">
    <property type="entry name" value="SQHop_cyclase_N"/>
    <property type="match status" value="1"/>
</dbReference>
<protein>
    <recommendedName>
        <fullName evidence="1">Squalene cyclase N-terminal domain-containing protein</fullName>
    </recommendedName>
</protein>
<evidence type="ECO:0000259" key="1">
    <source>
        <dbReference type="Pfam" id="PF13249"/>
    </source>
</evidence>
<gene>
    <name evidence="2" type="ORF">ABVK25_012366</name>
</gene>
<feature type="domain" description="Squalene cyclase N-terminal" evidence="1">
    <location>
        <begin position="33"/>
        <end position="326"/>
    </location>
</feature>
<dbReference type="InterPro" id="IPR032697">
    <property type="entry name" value="SQ_cyclase_N"/>
</dbReference>
<evidence type="ECO:0000313" key="3">
    <source>
        <dbReference type="Proteomes" id="UP001590951"/>
    </source>
</evidence>
<dbReference type="PANTHER" id="PTHR11764">
    <property type="entry name" value="TERPENE CYCLASE/MUTASE FAMILY MEMBER"/>
    <property type="match status" value="1"/>
</dbReference>
<dbReference type="PANTHER" id="PTHR11764:SF82">
    <property type="entry name" value="TERPENE CYCLASE_MUTASE FAMILY MEMBER"/>
    <property type="match status" value="1"/>
</dbReference>
<dbReference type="InterPro" id="IPR018333">
    <property type="entry name" value="Squalene_cyclase"/>
</dbReference>
<keyword evidence="3" id="KW-1185">Reference proteome</keyword>
<proteinExistence type="predicted"/>
<name>A0ABR4AI91_9LECA</name>
<organism evidence="2 3">
    <name type="scientific">Lepraria finkii</name>
    <dbReference type="NCBI Taxonomy" id="1340010"/>
    <lineage>
        <taxon>Eukaryota</taxon>
        <taxon>Fungi</taxon>
        <taxon>Dikarya</taxon>
        <taxon>Ascomycota</taxon>
        <taxon>Pezizomycotina</taxon>
        <taxon>Lecanoromycetes</taxon>
        <taxon>OSLEUM clade</taxon>
        <taxon>Lecanoromycetidae</taxon>
        <taxon>Lecanorales</taxon>
        <taxon>Lecanorineae</taxon>
        <taxon>Stereocaulaceae</taxon>
        <taxon>Lepraria</taxon>
    </lineage>
</organism>
<comment type="caution">
    <text evidence="2">The sequence shown here is derived from an EMBL/GenBank/DDBJ whole genome shotgun (WGS) entry which is preliminary data.</text>
</comment>
<evidence type="ECO:0000313" key="2">
    <source>
        <dbReference type="EMBL" id="KAL2044571.1"/>
    </source>
</evidence>
<dbReference type="EMBL" id="JBHFEH010000195">
    <property type="protein sequence ID" value="KAL2044571.1"/>
    <property type="molecule type" value="Genomic_DNA"/>
</dbReference>
<reference evidence="2 3" key="1">
    <citation type="submission" date="2024-09" db="EMBL/GenBank/DDBJ databases">
        <title>Rethinking Asexuality: The Enigmatic Case of Functional Sexual Genes in Lepraria (Stereocaulaceae).</title>
        <authorList>
            <person name="Doellman M."/>
            <person name="Sun Y."/>
            <person name="Barcenas-Pena A."/>
            <person name="Lumbsch H.T."/>
            <person name="Grewe F."/>
        </authorList>
    </citation>
    <scope>NUCLEOTIDE SEQUENCE [LARGE SCALE GENOMIC DNA]</scope>
    <source>
        <strain evidence="2 3">Grewe 0041</strain>
    </source>
</reference>